<evidence type="ECO:0000256" key="2">
    <source>
        <dbReference type="ARBA" id="ARBA00022692"/>
    </source>
</evidence>
<reference evidence="7 8" key="1">
    <citation type="submission" date="2018-11" db="EMBL/GenBank/DDBJ databases">
        <title>Trebonia kvetii gen.nov., sp.nov., a novel acidophilic actinobacterium, and proposal of the new actinobacterial family Treboniaceae fam. nov.</title>
        <authorList>
            <person name="Rapoport D."/>
            <person name="Sagova-Mareckova M."/>
            <person name="Sedlacek I."/>
            <person name="Provaznik J."/>
            <person name="Kralova S."/>
            <person name="Pavlinic D."/>
            <person name="Benes V."/>
            <person name="Kopecky J."/>
        </authorList>
    </citation>
    <scope>NUCLEOTIDE SEQUENCE [LARGE SCALE GENOMIC DNA]</scope>
    <source>
        <strain evidence="7 8">15Tr583</strain>
    </source>
</reference>
<keyword evidence="3 5" id="KW-1133">Transmembrane helix</keyword>
<proteinExistence type="inferred from homology"/>
<dbReference type="Gene3D" id="1.10.3720.10">
    <property type="entry name" value="MetI-like"/>
    <property type="match status" value="1"/>
</dbReference>
<dbReference type="RefSeq" id="WP_145851807.1">
    <property type="nucleotide sequence ID" value="NZ_RPFW01000001.1"/>
</dbReference>
<name>A0A6P2C6I5_9ACTN</name>
<evidence type="ECO:0000313" key="8">
    <source>
        <dbReference type="Proteomes" id="UP000460272"/>
    </source>
</evidence>
<feature type="transmembrane region" description="Helical" evidence="5">
    <location>
        <begin position="140"/>
        <end position="161"/>
    </location>
</feature>
<dbReference type="InterPro" id="IPR035906">
    <property type="entry name" value="MetI-like_sf"/>
</dbReference>
<dbReference type="InterPro" id="IPR000515">
    <property type="entry name" value="MetI-like"/>
</dbReference>
<evidence type="ECO:0000259" key="6">
    <source>
        <dbReference type="PROSITE" id="PS50928"/>
    </source>
</evidence>
<dbReference type="GO" id="GO:0055085">
    <property type="term" value="P:transmembrane transport"/>
    <property type="evidence" value="ECO:0007669"/>
    <property type="project" value="InterPro"/>
</dbReference>
<evidence type="ECO:0000256" key="3">
    <source>
        <dbReference type="ARBA" id="ARBA00022989"/>
    </source>
</evidence>
<feature type="transmembrane region" description="Helical" evidence="5">
    <location>
        <begin position="292"/>
        <end position="316"/>
    </location>
</feature>
<dbReference type="SUPFAM" id="SSF161098">
    <property type="entry name" value="MetI-like"/>
    <property type="match status" value="1"/>
</dbReference>
<gene>
    <name evidence="7" type="ORF">EAS64_06950</name>
</gene>
<dbReference type="PANTHER" id="PTHR43376:SF1">
    <property type="entry name" value="OLIGOPEPTIDE TRANSPORT SYSTEM PERMEASE PROTEIN"/>
    <property type="match status" value="1"/>
</dbReference>
<feature type="transmembrane region" description="Helical" evidence="5">
    <location>
        <begin position="251"/>
        <end position="272"/>
    </location>
</feature>
<evidence type="ECO:0000256" key="4">
    <source>
        <dbReference type="ARBA" id="ARBA00023136"/>
    </source>
</evidence>
<comment type="caution">
    <text evidence="7">The sequence shown here is derived from an EMBL/GenBank/DDBJ whole genome shotgun (WGS) entry which is preliminary data.</text>
</comment>
<dbReference type="AlphaFoldDB" id="A0A6P2C6I5"/>
<feature type="domain" description="ABC transmembrane type-1" evidence="6">
    <location>
        <begin position="102"/>
        <end position="311"/>
    </location>
</feature>
<keyword evidence="8" id="KW-1185">Reference proteome</keyword>
<dbReference type="PANTHER" id="PTHR43376">
    <property type="entry name" value="OLIGOPEPTIDE TRANSPORT SYSTEM PERMEASE PROTEIN"/>
    <property type="match status" value="1"/>
</dbReference>
<feature type="transmembrane region" description="Helical" evidence="5">
    <location>
        <begin position="9"/>
        <end position="26"/>
    </location>
</feature>
<feature type="transmembrane region" description="Helical" evidence="5">
    <location>
        <begin position="101"/>
        <end position="119"/>
    </location>
</feature>
<keyword evidence="2 5" id="KW-0812">Transmembrane</keyword>
<comment type="subcellular location">
    <subcellularLocation>
        <location evidence="5">Cell membrane</location>
        <topology evidence="5">Multi-pass membrane protein</topology>
    </subcellularLocation>
    <subcellularLocation>
        <location evidence="1">Membrane</location>
        <topology evidence="1">Multi-pass membrane protein</topology>
    </subcellularLocation>
</comment>
<protein>
    <submittedName>
        <fullName evidence="7">ABC transporter permease</fullName>
    </submittedName>
</protein>
<dbReference type="Pfam" id="PF00528">
    <property type="entry name" value="BPD_transp_1"/>
    <property type="match status" value="1"/>
</dbReference>
<comment type="similarity">
    <text evidence="5">Belongs to the binding-protein-dependent transport system permease family.</text>
</comment>
<dbReference type="EMBL" id="RPFW01000001">
    <property type="protein sequence ID" value="TVZ07052.1"/>
    <property type="molecule type" value="Genomic_DNA"/>
</dbReference>
<sequence>MRRYLSRKIITYLVAFFIGVTVDWALPHFMPGDPIQGMLAKYNVANTAGYQALYAQFQASYGLNVSLWQQYLNFWHGVLTGDFGQSIFAQGATVASLVFSAMPYTLALLVPAVLLSYVLGNRLGAAAARRKVLDNSVLPLGYVLQALPYPWFALVVVYLFGPLWHLFPTSLGYDQGLIPHFDWTFIASALDHWFLPFLTVFLVSLGGWAIGMRNLVIYELENDSSRYLRALGSSERVVRRYAYRNASLPQLSGLALSLGVVIGGNIVTEVAFQYPGLGNLIFKAIGAQDYFLLQGIFIFIVIGVLLANFIIDLVFISVDPRTRLSMQGATA</sequence>
<accession>A0A6P2C6I5</accession>
<dbReference type="OrthoDB" id="9778910at2"/>
<evidence type="ECO:0000256" key="5">
    <source>
        <dbReference type="RuleBase" id="RU363032"/>
    </source>
</evidence>
<evidence type="ECO:0000313" key="7">
    <source>
        <dbReference type="EMBL" id="TVZ07052.1"/>
    </source>
</evidence>
<dbReference type="GO" id="GO:0005886">
    <property type="term" value="C:plasma membrane"/>
    <property type="evidence" value="ECO:0007669"/>
    <property type="project" value="UniProtKB-SubCell"/>
</dbReference>
<feature type="transmembrane region" description="Helical" evidence="5">
    <location>
        <begin position="193"/>
        <end position="211"/>
    </location>
</feature>
<dbReference type="Proteomes" id="UP000460272">
    <property type="component" value="Unassembled WGS sequence"/>
</dbReference>
<keyword evidence="5" id="KW-0813">Transport</keyword>
<evidence type="ECO:0000256" key="1">
    <source>
        <dbReference type="ARBA" id="ARBA00004141"/>
    </source>
</evidence>
<dbReference type="PROSITE" id="PS50928">
    <property type="entry name" value="ABC_TM1"/>
    <property type="match status" value="1"/>
</dbReference>
<dbReference type="CDD" id="cd06261">
    <property type="entry name" value="TM_PBP2"/>
    <property type="match status" value="1"/>
</dbReference>
<keyword evidence="4 5" id="KW-0472">Membrane</keyword>
<organism evidence="7 8">
    <name type="scientific">Trebonia kvetii</name>
    <dbReference type="NCBI Taxonomy" id="2480626"/>
    <lineage>
        <taxon>Bacteria</taxon>
        <taxon>Bacillati</taxon>
        <taxon>Actinomycetota</taxon>
        <taxon>Actinomycetes</taxon>
        <taxon>Streptosporangiales</taxon>
        <taxon>Treboniaceae</taxon>
        <taxon>Trebonia</taxon>
    </lineage>
</organism>